<feature type="compositionally biased region" description="Basic and acidic residues" evidence="2">
    <location>
        <begin position="925"/>
        <end position="934"/>
    </location>
</feature>
<dbReference type="InterPro" id="IPR036236">
    <property type="entry name" value="Znf_C2H2_sf"/>
</dbReference>
<organism evidence="4 5">
    <name type="scientific">Calycina marina</name>
    <dbReference type="NCBI Taxonomy" id="1763456"/>
    <lineage>
        <taxon>Eukaryota</taxon>
        <taxon>Fungi</taxon>
        <taxon>Dikarya</taxon>
        <taxon>Ascomycota</taxon>
        <taxon>Pezizomycotina</taxon>
        <taxon>Leotiomycetes</taxon>
        <taxon>Helotiales</taxon>
        <taxon>Pezizellaceae</taxon>
        <taxon>Calycina</taxon>
    </lineage>
</organism>
<feature type="region of interest" description="Disordered" evidence="2">
    <location>
        <begin position="908"/>
        <end position="954"/>
    </location>
</feature>
<evidence type="ECO:0000313" key="4">
    <source>
        <dbReference type="EMBL" id="KAG9240107.1"/>
    </source>
</evidence>
<feature type="region of interest" description="Disordered" evidence="2">
    <location>
        <begin position="168"/>
        <end position="201"/>
    </location>
</feature>
<accession>A0A9P7YVE8</accession>
<dbReference type="Gene3D" id="3.30.160.60">
    <property type="entry name" value="Classic Zinc Finger"/>
    <property type="match status" value="1"/>
</dbReference>
<proteinExistence type="predicted"/>
<name>A0A9P7YVE8_9HELO</name>
<keyword evidence="5" id="KW-1185">Reference proteome</keyword>
<comment type="caution">
    <text evidence="4">The sequence shown here is derived from an EMBL/GenBank/DDBJ whole genome shotgun (WGS) entry which is preliminary data.</text>
</comment>
<gene>
    <name evidence="4" type="ORF">BJ878DRAFT_484148</name>
</gene>
<keyword evidence="1" id="KW-0863">Zinc-finger</keyword>
<evidence type="ECO:0000256" key="1">
    <source>
        <dbReference type="PROSITE-ProRule" id="PRU00042"/>
    </source>
</evidence>
<dbReference type="OrthoDB" id="5366163at2759"/>
<sequence length="954" mass="107240">MSSKFLRKRSYSQVTMNGDDLASLRRQRKEEKSIRRYWGESSNTQVTASDFETVDSCVLRDFPKHKSTHLQFLSWVSYTRQYALPSITDEERRTCPLLWCRQVFLNQEEMLRHVWNCEKLSKGLYWCFQCQKPETVGTSKCGGCHGSRSKTDRIANIARKMFSALGRRDRCPSPAPSSSSCRPKIVDVDETPYPMSPDTVHWNRDEKRETQHRHVESNPSMQELSNTGLCEMEGAPYVPEMAADWRFSQELPTSRADDLSQERNLGSMEAFMYSSPWDFLNSAHTSHQISPRPSRSALPRLNTSTVELLKTVQESIVDWTENPMSATIVSPLSPTGGFDYSTLEAVDPLKSPTFSPTDISPTDSEASGNSLFTDSGYSTATFESSWNGSDISFDSMQLFETSKGKGKETFSQPIDLLDSHSGFSAQPIETGSNNMLVLGAIVSNSHNSSSFAATENNRVLSPHWSDAKGLVRSFCEVLTEHLQHSRRSLQAMAPSAIIRELLSLSLSTIVSIGFGVLEGLLEGRYPKIVMPLFSFTHIAYALAITVDSDQSNVRTSEWFLDLLSMIDHISSDKQRQAYTQIVRVIWQPRDAAVVVDSTSCAVSSMAREKLQESFVYREKIEAIQSAIPHFNYMHPSFASTAKTRIINELIKNNSTVAFIQDVAGVNVRLEKGLIVELRQLELELICAGRVASQSESLYDSFMADVTSLCDNLYNENPSFKSRNQHHFEAISYTQQLISQEDIEEDEVELFDFAQSMKVHHDEGFGTLQLDEAAQPSDGLFSMDTNMIPQGNGGSEVLLVAHSAPIIPYFDTQPEPYSSQNFACNGQWTPNTSIIGVNETKPKYEPPSGTQSPAVRSKYRCHCGYEPTGEEKWKPSNLVRHKRIQHATTKYTCGFRGCKSTFTRSDNLRSHQRDKGHLLVISMSDKPPDRDDGGKGRKKRRIERRAPPPQEGDLI</sequence>
<feature type="region of interest" description="Disordered" evidence="2">
    <location>
        <begin position="834"/>
        <end position="854"/>
    </location>
</feature>
<dbReference type="PROSITE" id="PS00028">
    <property type="entry name" value="ZINC_FINGER_C2H2_1"/>
    <property type="match status" value="1"/>
</dbReference>
<dbReference type="PROSITE" id="PS50157">
    <property type="entry name" value="ZINC_FINGER_C2H2_2"/>
    <property type="match status" value="1"/>
</dbReference>
<dbReference type="EMBL" id="MU254586">
    <property type="protein sequence ID" value="KAG9240107.1"/>
    <property type="molecule type" value="Genomic_DNA"/>
</dbReference>
<keyword evidence="1" id="KW-0479">Metal-binding</keyword>
<dbReference type="InterPro" id="IPR013087">
    <property type="entry name" value="Znf_C2H2_type"/>
</dbReference>
<evidence type="ECO:0000256" key="2">
    <source>
        <dbReference type="SAM" id="MobiDB-lite"/>
    </source>
</evidence>
<evidence type="ECO:0000313" key="5">
    <source>
        <dbReference type="Proteomes" id="UP000887226"/>
    </source>
</evidence>
<keyword evidence="1" id="KW-0862">Zinc</keyword>
<evidence type="ECO:0000259" key="3">
    <source>
        <dbReference type="PROSITE" id="PS50157"/>
    </source>
</evidence>
<dbReference type="Proteomes" id="UP000887226">
    <property type="component" value="Unassembled WGS sequence"/>
</dbReference>
<dbReference type="SUPFAM" id="SSF57667">
    <property type="entry name" value="beta-beta-alpha zinc fingers"/>
    <property type="match status" value="1"/>
</dbReference>
<feature type="domain" description="C2H2-type" evidence="3">
    <location>
        <begin position="890"/>
        <end position="926"/>
    </location>
</feature>
<dbReference type="GO" id="GO:0008270">
    <property type="term" value="F:zinc ion binding"/>
    <property type="evidence" value="ECO:0007669"/>
    <property type="project" value="UniProtKB-KW"/>
</dbReference>
<reference evidence="4" key="1">
    <citation type="journal article" date="2021" name="IMA Fungus">
        <title>Genomic characterization of three marine fungi, including Emericellopsis atlantica sp. nov. with signatures of a generalist lifestyle and marine biomass degradation.</title>
        <authorList>
            <person name="Hagestad O.C."/>
            <person name="Hou L."/>
            <person name="Andersen J.H."/>
            <person name="Hansen E.H."/>
            <person name="Altermark B."/>
            <person name="Li C."/>
            <person name="Kuhnert E."/>
            <person name="Cox R.J."/>
            <person name="Crous P.W."/>
            <person name="Spatafora J.W."/>
            <person name="Lail K."/>
            <person name="Amirebrahimi M."/>
            <person name="Lipzen A."/>
            <person name="Pangilinan J."/>
            <person name="Andreopoulos W."/>
            <person name="Hayes R.D."/>
            <person name="Ng V."/>
            <person name="Grigoriev I.V."/>
            <person name="Jackson S.A."/>
            <person name="Sutton T.D.S."/>
            <person name="Dobson A.D.W."/>
            <person name="Rama T."/>
        </authorList>
    </citation>
    <scope>NUCLEOTIDE SEQUENCE</scope>
    <source>
        <strain evidence="4">TRa3180A</strain>
    </source>
</reference>
<dbReference type="AlphaFoldDB" id="A0A9P7YVE8"/>
<protein>
    <recommendedName>
        <fullName evidence="3">C2H2-type domain-containing protein</fullName>
    </recommendedName>
</protein>